<dbReference type="SUPFAM" id="SSF53098">
    <property type="entry name" value="Ribonuclease H-like"/>
    <property type="match status" value="1"/>
</dbReference>
<dbReference type="PANTHER" id="PTHR37162:SF1">
    <property type="entry name" value="BED-TYPE DOMAIN-CONTAINING PROTEIN"/>
    <property type="match status" value="1"/>
</dbReference>
<sequence>MVEQNLKIEKENTAEEKILIALRDRLGKLKKNSVGKYLFVLNPGSIIIPVSPKKIIKYSSIMSDISSDEDTPPKRLQAKKLKLYTRRKQKFLKEWLNNTNFNTWLMPDLSDKYKARCKLCNVTFTAELTVIKNHGKCKHHMSAMNSASNQKLIRTFTQKNAEPSFDYNATRAEIKLCGFLAEHNLSFRLMDHLTPLLKDCFPDSKILQDMRLKSSKSAAVVVNVIGATEKSMHCRRVTSCFWELYQVFNEEDNSSEASAQHIYNCIEKSFEKYSIPLTNIIGFGSDGCSTMMGDKNSVRTRFEQSCPGIYIMKCLCHSLHLCASNACSELPAECEKLPHLKEIQSILALKAHKILRPAQTRWLSIRAVVERLLEQWDGLFLYFNKLYFEEECKNMNKKKKDASDQIATEENKSDVARILRCLQNPTMKLYYHFLLWSLPKFTDLNKLFQSEKPLITAVHKKMSLTYLDLLKTFMDDKSYQYNYINMTSLKDINPSNEAKFKNIHNIYVGIEAFNYFNKPESTKPPLLEEKINFLTNCRKFLIRGCEEIKKRFDFDDLIQKNLSVINPREAMNKKTVMTMPSL</sequence>
<dbReference type="OrthoDB" id="7691576at2759"/>
<evidence type="ECO:0000313" key="1">
    <source>
        <dbReference type="EMBL" id="CAG5083004.1"/>
    </source>
</evidence>
<comment type="caution">
    <text evidence="1">The sequence shown here is derived from an EMBL/GenBank/DDBJ whole genome shotgun (WGS) entry which is preliminary data.</text>
</comment>
<evidence type="ECO:0000313" key="2">
    <source>
        <dbReference type="Proteomes" id="UP000786811"/>
    </source>
</evidence>
<dbReference type="AlphaFoldDB" id="A0A8J2HA07"/>
<dbReference type="Proteomes" id="UP000786811">
    <property type="component" value="Unassembled WGS sequence"/>
</dbReference>
<reference evidence="1" key="1">
    <citation type="submission" date="2021-04" db="EMBL/GenBank/DDBJ databases">
        <authorList>
            <person name="Chebbi M.A.C M."/>
        </authorList>
    </citation>
    <scope>NUCLEOTIDE SEQUENCE</scope>
</reference>
<proteinExistence type="predicted"/>
<gene>
    <name evidence="1" type="ORF">HICCMSTLAB_LOCUS3705</name>
</gene>
<name>A0A8J2HA07_COTCN</name>
<dbReference type="EMBL" id="CAJNRD030001118">
    <property type="protein sequence ID" value="CAG5083004.1"/>
    <property type="molecule type" value="Genomic_DNA"/>
</dbReference>
<keyword evidence="2" id="KW-1185">Reference proteome</keyword>
<protein>
    <submittedName>
        <fullName evidence="1">Uncharacterized protein</fullName>
    </submittedName>
</protein>
<organism evidence="1 2">
    <name type="scientific">Cotesia congregata</name>
    <name type="common">Parasitoid wasp</name>
    <name type="synonym">Apanteles congregatus</name>
    <dbReference type="NCBI Taxonomy" id="51543"/>
    <lineage>
        <taxon>Eukaryota</taxon>
        <taxon>Metazoa</taxon>
        <taxon>Ecdysozoa</taxon>
        <taxon>Arthropoda</taxon>
        <taxon>Hexapoda</taxon>
        <taxon>Insecta</taxon>
        <taxon>Pterygota</taxon>
        <taxon>Neoptera</taxon>
        <taxon>Endopterygota</taxon>
        <taxon>Hymenoptera</taxon>
        <taxon>Apocrita</taxon>
        <taxon>Ichneumonoidea</taxon>
        <taxon>Braconidae</taxon>
        <taxon>Microgastrinae</taxon>
        <taxon>Cotesia</taxon>
    </lineage>
</organism>
<accession>A0A8J2HA07</accession>
<dbReference type="PANTHER" id="PTHR37162">
    <property type="entry name" value="HAT FAMILY DIMERISATION DOMAINCONTAINING PROTEIN-RELATED"/>
    <property type="match status" value="1"/>
</dbReference>
<dbReference type="InterPro" id="IPR012337">
    <property type="entry name" value="RNaseH-like_sf"/>
</dbReference>